<dbReference type="EMBL" id="ML977590">
    <property type="protein sequence ID" value="KAF2000288.1"/>
    <property type="molecule type" value="Genomic_DNA"/>
</dbReference>
<gene>
    <name evidence="2" type="ORF">P154DRAFT_522754</name>
</gene>
<keyword evidence="3" id="KW-1185">Reference proteome</keyword>
<dbReference type="AlphaFoldDB" id="A0A6A5WGV1"/>
<name>A0A6A5WGV1_9PLEO</name>
<protein>
    <submittedName>
        <fullName evidence="2">Uncharacterized protein</fullName>
    </submittedName>
</protein>
<evidence type="ECO:0000313" key="2">
    <source>
        <dbReference type="EMBL" id="KAF2000288.1"/>
    </source>
</evidence>
<organism evidence="2 3">
    <name type="scientific">Amniculicola lignicola CBS 123094</name>
    <dbReference type="NCBI Taxonomy" id="1392246"/>
    <lineage>
        <taxon>Eukaryota</taxon>
        <taxon>Fungi</taxon>
        <taxon>Dikarya</taxon>
        <taxon>Ascomycota</taxon>
        <taxon>Pezizomycotina</taxon>
        <taxon>Dothideomycetes</taxon>
        <taxon>Pleosporomycetidae</taxon>
        <taxon>Pleosporales</taxon>
        <taxon>Amniculicolaceae</taxon>
        <taxon>Amniculicola</taxon>
    </lineage>
</organism>
<sequence length="72" mass="7922">MAAHADCNPLFSEVSDDGSGECVSEESFYSYILRLCIFIVPSIIFYIPTVSEGGCLFRDIFKAAIPSTSQVY</sequence>
<reference evidence="2" key="1">
    <citation type="journal article" date="2020" name="Stud. Mycol.">
        <title>101 Dothideomycetes genomes: a test case for predicting lifestyles and emergence of pathogens.</title>
        <authorList>
            <person name="Haridas S."/>
            <person name="Albert R."/>
            <person name="Binder M."/>
            <person name="Bloem J."/>
            <person name="Labutti K."/>
            <person name="Salamov A."/>
            <person name="Andreopoulos B."/>
            <person name="Baker S."/>
            <person name="Barry K."/>
            <person name="Bills G."/>
            <person name="Bluhm B."/>
            <person name="Cannon C."/>
            <person name="Castanera R."/>
            <person name="Culley D."/>
            <person name="Daum C."/>
            <person name="Ezra D."/>
            <person name="Gonzalez J."/>
            <person name="Henrissat B."/>
            <person name="Kuo A."/>
            <person name="Liang C."/>
            <person name="Lipzen A."/>
            <person name="Lutzoni F."/>
            <person name="Magnuson J."/>
            <person name="Mondo S."/>
            <person name="Nolan M."/>
            <person name="Ohm R."/>
            <person name="Pangilinan J."/>
            <person name="Park H.-J."/>
            <person name="Ramirez L."/>
            <person name="Alfaro M."/>
            <person name="Sun H."/>
            <person name="Tritt A."/>
            <person name="Yoshinaga Y."/>
            <person name="Zwiers L.-H."/>
            <person name="Turgeon B."/>
            <person name="Goodwin S."/>
            <person name="Spatafora J."/>
            <person name="Crous P."/>
            <person name="Grigoriev I."/>
        </authorList>
    </citation>
    <scope>NUCLEOTIDE SEQUENCE</scope>
    <source>
        <strain evidence="2">CBS 123094</strain>
    </source>
</reference>
<keyword evidence="1" id="KW-1133">Transmembrane helix</keyword>
<evidence type="ECO:0000313" key="3">
    <source>
        <dbReference type="Proteomes" id="UP000799779"/>
    </source>
</evidence>
<dbReference type="Proteomes" id="UP000799779">
    <property type="component" value="Unassembled WGS sequence"/>
</dbReference>
<evidence type="ECO:0000256" key="1">
    <source>
        <dbReference type="SAM" id="Phobius"/>
    </source>
</evidence>
<accession>A0A6A5WGV1</accession>
<keyword evidence="1" id="KW-0812">Transmembrane</keyword>
<feature type="transmembrane region" description="Helical" evidence="1">
    <location>
        <begin position="28"/>
        <end position="48"/>
    </location>
</feature>
<proteinExistence type="predicted"/>
<keyword evidence="1" id="KW-0472">Membrane</keyword>